<reference evidence="1 2" key="1">
    <citation type="journal article" date="2016" name="Mol. Biol. Evol.">
        <title>Comparative Genomics of Early-Diverging Mushroom-Forming Fungi Provides Insights into the Origins of Lignocellulose Decay Capabilities.</title>
        <authorList>
            <person name="Nagy L.G."/>
            <person name="Riley R."/>
            <person name="Tritt A."/>
            <person name="Adam C."/>
            <person name="Daum C."/>
            <person name="Floudas D."/>
            <person name="Sun H."/>
            <person name="Yadav J.S."/>
            <person name="Pangilinan J."/>
            <person name="Larsson K.H."/>
            <person name="Matsuura K."/>
            <person name="Barry K."/>
            <person name="Labutti K."/>
            <person name="Kuo R."/>
            <person name="Ohm R.A."/>
            <person name="Bhattacharya S.S."/>
            <person name="Shirouzu T."/>
            <person name="Yoshinaga Y."/>
            <person name="Martin F.M."/>
            <person name="Grigoriev I.V."/>
            <person name="Hibbett D.S."/>
        </authorList>
    </citation>
    <scope>NUCLEOTIDE SEQUENCE [LARGE SCALE GENOMIC DNA]</scope>
    <source>
        <strain evidence="1 2">HHB12029</strain>
    </source>
</reference>
<dbReference type="AlphaFoldDB" id="A0A165IDY3"/>
<dbReference type="Proteomes" id="UP000077266">
    <property type="component" value="Unassembled WGS sequence"/>
</dbReference>
<gene>
    <name evidence="1" type="ORF">EXIGLDRAFT_50936</name>
</gene>
<proteinExistence type="predicted"/>
<keyword evidence="2" id="KW-1185">Reference proteome</keyword>
<dbReference type="EMBL" id="KV425992">
    <property type="protein sequence ID" value="KZV93271.1"/>
    <property type="molecule type" value="Genomic_DNA"/>
</dbReference>
<evidence type="ECO:0000313" key="2">
    <source>
        <dbReference type="Proteomes" id="UP000077266"/>
    </source>
</evidence>
<dbReference type="InParanoid" id="A0A165IDY3"/>
<protein>
    <submittedName>
        <fullName evidence="1">Uncharacterized protein</fullName>
    </submittedName>
</protein>
<accession>A0A165IDY3</accession>
<name>A0A165IDY3_EXIGL</name>
<sequence>MDRSPTPWYGSQHINIEAAAREQVDTLIRVTMWLASACKLPRTRCGRPSTKHCRIPELTWWSTACPVGEQSHHPEVRHLRGSRRPEFRAIPWTVSEQAVSTVSLLGHARCTTRRHAEAKVFFKVQG</sequence>
<evidence type="ECO:0000313" key="1">
    <source>
        <dbReference type="EMBL" id="KZV93271.1"/>
    </source>
</evidence>
<organism evidence="1 2">
    <name type="scientific">Exidia glandulosa HHB12029</name>
    <dbReference type="NCBI Taxonomy" id="1314781"/>
    <lineage>
        <taxon>Eukaryota</taxon>
        <taxon>Fungi</taxon>
        <taxon>Dikarya</taxon>
        <taxon>Basidiomycota</taxon>
        <taxon>Agaricomycotina</taxon>
        <taxon>Agaricomycetes</taxon>
        <taxon>Auriculariales</taxon>
        <taxon>Exidiaceae</taxon>
        <taxon>Exidia</taxon>
    </lineage>
</organism>